<evidence type="ECO:0000313" key="2">
    <source>
        <dbReference type="Proteomes" id="UP001596978"/>
    </source>
</evidence>
<dbReference type="EMBL" id="JBHTJH010000025">
    <property type="protein sequence ID" value="MFD0864072.1"/>
    <property type="molecule type" value="Genomic_DNA"/>
</dbReference>
<reference evidence="2" key="1">
    <citation type="journal article" date="2019" name="Int. J. Syst. Evol. Microbiol.">
        <title>The Global Catalogue of Microorganisms (GCM) 10K type strain sequencing project: providing services to taxonomists for standard genome sequencing and annotation.</title>
        <authorList>
            <consortium name="The Broad Institute Genomics Platform"/>
            <consortium name="The Broad Institute Genome Sequencing Center for Infectious Disease"/>
            <person name="Wu L."/>
            <person name="Ma J."/>
        </authorList>
    </citation>
    <scope>NUCLEOTIDE SEQUENCE [LARGE SCALE GENOMIC DNA]</scope>
    <source>
        <strain evidence="2">CCUG 62952</strain>
    </source>
</reference>
<name>A0ABW3D3K9_9FLAO</name>
<sequence>MLSLTFQGLFSQDPILQDSTSFKNGISKPTTLATHPFGILFYTLPHNFKYQADRTSSLDLQLSSGNIWGQPVTAYIPTNADDRARMKDIAFFSRIAFFDPENSPSESYTFEYDGVVKDLRIALNIPLAKKQELLVTARAFMLTDGSFPYATITGDQFIESFHSNIAGGEDPFGRRVLGLDKAGIKYTDRDGNSLHISKDQFVFSGIETAYYYYPELLREKNIHLNFGAHLGTNLSKYNTSVDLGMSMAGVKTYRFSKNRSILVGLGLNLLKKDMISFVNDQTDLGTSSFFGSLETQIEFTRRNRNGGHHSLGINYRIQTPYNQKKEEDYYVPFNPDRIKRWHEAARHLYKYPSYWSLVYSFTKKAEFSIYIQQDLLVNNAPDIQTGIKFALPILNF</sequence>
<accession>A0ABW3D3K9</accession>
<proteinExistence type="predicted"/>
<comment type="caution">
    <text evidence="1">The sequence shown here is derived from an EMBL/GenBank/DDBJ whole genome shotgun (WGS) entry which is preliminary data.</text>
</comment>
<organism evidence="1 2">
    <name type="scientific">Sungkyunkwania multivorans</name>
    <dbReference type="NCBI Taxonomy" id="1173618"/>
    <lineage>
        <taxon>Bacteria</taxon>
        <taxon>Pseudomonadati</taxon>
        <taxon>Bacteroidota</taxon>
        <taxon>Flavobacteriia</taxon>
        <taxon>Flavobacteriales</taxon>
        <taxon>Flavobacteriaceae</taxon>
        <taxon>Sungkyunkwania</taxon>
    </lineage>
</organism>
<protein>
    <submittedName>
        <fullName evidence="1">Uncharacterized protein</fullName>
    </submittedName>
</protein>
<evidence type="ECO:0000313" key="1">
    <source>
        <dbReference type="EMBL" id="MFD0864072.1"/>
    </source>
</evidence>
<dbReference type="RefSeq" id="WP_386411022.1">
    <property type="nucleotide sequence ID" value="NZ_JBHTJH010000025.1"/>
</dbReference>
<gene>
    <name evidence="1" type="ORF">ACFQ1M_17795</name>
</gene>
<dbReference type="Proteomes" id="UP001596978">
    <property type="component" value="Unassembled WGS sequence"/>
</dbReference>
<keyword evidence="2" id="KW-1185">Reference proteome</keyword>